<evidence type="ECO:0000313" key="7">
    <source>
        <dbReference type="EMBL" id="WFT75545.1"/>
    </source>
</evidence>
<organism evidence="7 8">
    <name type="scientific">Halobacillus naozhouensis</name>
    <dbReference type="NCBI Taxonomy" id="554880"/>
    <lineage>
        <taxon>Bacteria</taxon>
        <taxon>Bacillati</taxon>
        <taxon>Bacillota</taxon>
        <taxon>Bacilli</taxon>
        <taxon>Bacillales</taxon>
        <taxon>Bacillaceae</taxon>
        <taxon>Halobacillus</taxon>
    </lineage>
</organism>
<dbReference type="Gene3D" id="3.50.50.60">
    <property type="entry name" value="FAD/NAD(P)-binding domain"/>
    <property type="match status" value="1"/>
</dbReference>
<gene>
    <name evidence="7" type="ORF">P9989_03890</name>
</gene>
<proteinExistence type="predicted"/>
<dbReference type="RefSeq" id="WP_283077511.1">
    <property type="nucleotide sequence ID" value="NZ_CP121671.1"/>
</dbReference>
<dbReference type="CDD" id="cd03477">
    <property type="entry name" value="Rieske_YhfW_C"/>
    <property type="match status" value="1"/>
</dbReference>
<name>A0ABY8J466_9BACI</name>
<evidence type="ECO:0000256" key="2">
    <source>
        <dbReference type="ARBA" id="ARBA00022723"/>
    </source>
</evidence>
<evidence type="ECO:0000256" key="4">
    <source>
        <dbReference type="ARBA" id="ARBA00023014"/>
    </source>
</evidence>
<evidence type="ECO:0000313" key="8">
    <source>
        <dbReference type="Proteomes" id="UP001221597"/>
    </source>
</evidence>
<dbReference type="SUPFAM" id="SSF50022">
    <property type="entry name" value="ISP domain"/>
    <property type="match status" value="1"/>
</dbReference>
<keyword evidence="2" id="KW-0479">Metal-binding</keyword>
<keyword evidence="4" id="KW-0411">Iron-sulfur</keyword>
<dbReference type="InterPro" id="IPR036922">
    <property type="entry name" value="Rieske_2Fe-2S_sf"/>
</dbReference>
<keyword evidence="1" id="KW-0001">2Fe-2S</keyword>
<protein>
    <submittedName>
        <fullName evidence="7">FAD-dependent oxidoreductase</fullName>
    </submittedName>
</protein>
<dbReference type="InterPro" id="IPR005805">
    <property type="entry name" value="Rieske_Fe-S_prot_C"/>
</dbReference>
<keyword evidence="8" id="KW-1185">Reference proteome</keyword>
<dbReference type="SUPFAM" id="SSF51971">
    <property type="entry name" value="Nucleotide-binding domain"/>
    <property type="match status" value="1"/>
</dbReference>
<evidence type="ECO:0000256" key="3">
    <source>
        <dbReference type="ARBA" id="ARBA00023004"/>
    </source>
</evidence>
<dbReference type="PRINTS" id="PR00162">
    <property type="entry name" value="RIESKE"/>
</dbReference>
<keyword evidence="5" id="KW-1015">Disulfide bond</keyword>
<dbReference type="InterPro" id="IPR017941">
    <property type="entry name" value="Rieske_2Fe-2S"/>
</dbReference>
<evidence type="ECO:0000256" key="1">
    <source>
        <dbReference type="ARBA" id="ARBA00022714"/>
    </source>
</evidence>
<dbReference type="Pfam" id="PF01266">
    <property type="entry name" value="DAO"/>
    <property type="match status" value="1"/>
</dbReference>
<dbReference type="PANTHER" id="PTHR13847">
    <property type="entry name" value="SARCOSINE DEHYDROGENASE-RELATED"/>
    <property type="match status" value="1"/>
</dbReference>
<dbReference type="PROSITE" id="PS51296">
    <property type="entry name" value="RIESKE"/>
    <property type="match status" value="1"/>
</dbReference>
<sequence length="505" mass="56564">MSHIPHTSNSLWRDLPIETFPTLSEDRQADVTVIGAGITGITTAYLLTKQGHNVILLEAGKIIEGTTGYTTAKITSQHGLIYSHLMETLGEEKAKLYYQANQDALTLIDHIRSEHDIDCDFSYQDAYVYGETSSSIEKIEQEAQAYEALGIDGGLVQDPPLPFSVQSAIKLNDQAQFHPLKYLRFLVRELQKKDTLIFENTRAVDIEKGSQPEVTTRDGYSVTSDHVVMASHFPFKDIDNMYFARLHVERSYSIAVKTSSKIPEGMYLNADQPKRSLRYAKDDSGEPLLLVGGESHTSGQHDDPLAHYENLSSFADEHFEVKDIPYRWSSQDPSTMDNLPYIGPITEKQPNIYVATGFAKWGMTNGTIAATLISDQIRQRSNPYKELFSPSRFHAKQDLKNFTKENADVAKEFVKGKLNRKDKKLEELEHDDGAVVHYKGNKVGAYKDAAGNLSLVDTTCTHMGCDVSWNKAERSWDCPCHGSRFTTDGEVIEGPATKPLKKLSE</sequence>
<feature type="domain" description="Rieske" evidence="6">
    <location>
        <begin position="420"/>
        <end position="505"/>
    </location>
</feature>
<dbReference type="Gene3D" id="2.102.10.10">
    <property type="entry name" value="Rieske [2Fe-2S] iron-sulphur domain"/>
    <property type="match status" value="1"/>
</dbReference>
<dbReference type="Gene3D" id="3.30.9.10">
    <property type="entry name" value="D-Amino Acid Oxidase, subunit A, domain 2"/>
    <property type="match status" value="1"/>
</dbReference>
<reference evidence="7 8" key="1">
    <citation type="submission" date="2023-04" db="EMBL/GenBank/DDBJ databases">
        <title>Genome sequence of Halobacillus naozhouensis KACC 21980.</title>
        <authorList>
            <person name="Kim S."/>
            <person name="Heo J."/>
            <person name="Kwon S.-W."/>
        </authorList>
    </citation>
    <scope>NUCLEOTIDE SEQUENCE [LARGE SCALE GENOMIC DNA]</scope>
    <source>
        <strain evidence="7 8">KCTC 13234</strain>
    </source>
</reference>
<dbReference type="Pfam" id="PF00355">
    <property type="entry name" value="Rieske"/>
    <property type="match status" value="1"/>
</dbReference>
<accession>A0ABY8J466</accession>
<dbReference type="PANTHER" id="PTHR13847:SF274">
    <property type="entry name" value="RIESKE 2FE-2S IRON-SULFUR PROTEIN YHFW-RELATED"/>
    <property type="match status" value="1"/>
</dbReference>
<keyword evidence="3" id="KW-0408">Iron</keyword>
<dbReference type="InterPro" id="IPR036188">
    <property type="entry name" value="FAD/NAD-bd_sf"/>
</dbReference>
<evidence type="ECO:0000256" key="5">
    <source>
        <dbReference type="ARBA" id="ARBA00023157"/>
    </source>
</evidence>
<dbReference type="InterPro" id="IPR038010">
    <property type="entry name" value="YhfW_C"/>
</dbReference>
<dbReference type="Proteomes" id="UP001221597">
    <property type="component" value="Chromosome"/>
</dbReference>
<dbReference type="InterPro" id="IPR006076">
    <property type="entry name" value="FAD-dep_OxRdtase"/>
</dbReference>
<dbReference type="EMBL" id="CP121671">
    <property type="protein sequence ID" value="WFT75545.1"/>
    <property type="molecule type" value="Genomic_DNA"/>
</dbReference>
<evidence type="ECO:0000259" key="6">
    <source>
        <dbReference type="PROSITE" id="PS51296"/>
    </source>
</evidence>